<dbReference type="InterPro" id="IPR042251">
    <property type="entry name" value="EutC_C"/>
</dbReference>
<organism evidence="6 7">
    <name type="scientific">Salipiger thiooxidans</name>
    <dbReference type="NCBI Taxonomy" id="282683"/>
    <lineage>
        <taxon>Bacteria</taxon>
        <taxon>Pseudomonadati</taxon>
        <taxon>Pseudomonadota</taxon>
        <taxon>Alphaproteobacteria</taxon>
        <taxon>Rhodobacterales</taxon>
        <taxon>Roseobacteraceae</taxon>
        <taxon>Salipiger</taxon>
    </lineage>
</organism>
<feature type="binding site" evidence="5">
    <location>
        <position position="170"/>
    </location>
    <ligand>
        <name>adenosylcob(III)alamin</name>
        <dbReference type="ChEBI" id="CHEBI:18408"/>
    </ligand>
</feature>
<reference evidence="7" key="1">
    <citation type="submission" date="2016-10" db="EMBL/GenBank/DDBJ databases">
        <authorList>
            <person name="Varghese N."/>
            <person name="Submissions S."/>
        </authorList>
    </citation>
    <scope>NUCLEOTIDE SEQUENCE [LARGE SCALE GENOMIC DNA]</scope>
    <source>
        <strain evidence="7">DSM 10146</strain>
    </source>
</reference>
<evidence type="ECO:0000313" key="6">
    <source>
        <dbReference type="EMBL" id="SDE92011.1"/>
    </source>
</evidence>
<evidence type="ECO:0000256" key="3">
    <source>
        <dbReference type="ARBA" id="ARBA00023285"/>
    </source>
</evidence>
<keyword evidence="1 5" id="KW-0846">Cobalamin</keyword>
<dbReference type="PANTHER" id="PTHR39330">
    <property type="entry name" value="ETHANOLAMINE AMMONIA-LYASE LIGHT CHAIN"/>
    <property type="match status" value="1"/>
</dbReference>
<protein>
    <recommendedName>
        <fullName evidence="5">Ethanolamine ammonia-lyase small subunit</fullName>
        <shortName evidence="5">EAL small subunit</shortName>
        <ecNumber evidence="5">4.3.1.7</ecNumber>
    </recommendedName>
</protein>
<keyword evidence="4 5" id="KW-1283">Bacterial microcompartment</keyword>
<dbReference type="RefSeq" id="WP_089960771.1">
    <property type="nucleotide sequence ID" value="NZ_FNAV01000009.1"/>
</dbReference>
<dbReference type="OrthoDB" id="114248at2"/>
<comment type="similarity">
    <text evidence="5">Belongs to the EutC family.</text>
</comment>
<comment type="function">
    <text evidence="5">Catalyzes the deamination of various vicinal amino-alcohols to oxo compounds. Allows this organism to utilize ethanolamine as the sole source of nitrogen and carbon in the presence of external vitamin B12.</text>
</comment>
<evidence type="ECO:0000256" key="1">
    <source>
        <dbReference type="ARBA" id="ARBA00022628"/>
    </source>
</evidence>
<comment type="cofactor">
    <cofactor evidence="5">
        <name>adenosylcob(III)alamin</name>
        <dbReference type="ChEBI" id="CHEBI:18408"/>
    </cofactor>
    <text evidence="5">Binds between the large and small subunits.</text>
</comment>
<keyword evidence="3 5" id="KW-0170">Cobalt</keyword>
<dbReference type="GO" id="GO:0046336">
    <property type="term" value="P:ethanolamine catabolic process"/>
    <property type="evidence" value="ECO:0007669"/>
    <property type="project" value="UniProtKB-UniRule"/>
</dbReference>
<keyword evidence="7" id="KW-1185">Reference proteome</keyword>
<accession>A0A1G7GV83</accession>
<dbReference type="EC" id="4.3.1.7" evidence="5"/>
<feature type="binding site" evidence="5">
    <location>
        <position position="199"/>
    </location>
    <ligand>
        <name>adenosylcob(III)alamin</name>
        <dbReference type="ChEBI" id="CHEBI:18408"/>
    </ligand>
</feature>
<dbReference type="HAMAP" id="MF_00601">
    <property type="entry name" value="EutC"/>
    <property type="match status" value="1"/>
</dbReference>
<dbReference type="GO" id="GO:0006520">
    <property type="term" value="P:amino acid metabolic process"/>
    <property type="evidence" value="ECO:0007669"/>
    <property type="project" value="InterPro"/>
</dbReference>
<comment type="pathway">
    <text evidence="5">Amine and polyamine degradation; ethanolamine degradation.</text>
</comment>
<dbReference type="GO" id="GO:0031419">
    <property type="term" value="F:cobalamin binding"/>
    <property type="evidence" value="ECO:0007669"/>
    <property type="project" value="UniProtKB-UniRule"/>
</dbReference>
<dbReference type="NCBIfam" id="NF003971">
    <property type="entry name" value="PRK05465.1"/>
    <property type="match status" value="1"/>
</dbReference>
<dbReference type="Proteomes" id="UP000198994">
    <property type="component" value="Unassembled WGS sequence"/>
</dbReference>
<dbReference type="EMBL" id="FNAV01000009">
    <property type="protein sequence ID" value="SDE92011.1"/>
    <property type="molecule type" value="Genomic_DNA"/>
</dbReference>
<gene>
    <name evidence="5" type="primary">eutC</name>
    <name evidence="6" type="ORF">SAMN04488105_109230</name>
</gene>
<evidence type="ECO:0000313" key="7">
    <source>
        <dbReference type="Proteomes" id="UP000198994"/>
    </source>
</evidence>
<comment type="catalytic activity">
    <reaction evidence="5">
        <text>ethanolamine = acetaldehyde + NH4(+)</text>
        <dbReference type="Rhea" id="RHEA:15313"/>
        <dbReference type="ChEBI" id="CHEBI:15343"/>
        <dbReference type="ChEBI" id="CHEBI:28938"/>
        <dbReference type="ChEBI" id="CHEBI:57603"/>
        <dbReference type="EC" id="4.3.1.7"/>
    </reaction>
</comment>
<name>A0A1G7GV83_9RHOB</name>
<dbReference type="InterPro" id="IPR009246">
    <property type="entry name" value="EutC"/>
</dbReference>
<sequence>MSEIDKHPAFNALRRLTPARLRLDPEGGPATLESVLDFQLSHAKARDAIWKPVDWEAVEAGIGGAEVIRVHSRAEDRGVYIRRPDLGRRLRERDADTLPEGPFDAVIVLADGLSADAVNTNSAEVMTGLVGAFSDLKLGPIVLAEQGRVGIGDEIGERMGAKLVVMVIGERPGLSLTTSLGAYLTINPRVGTPDSSRNCVSNIHNSGGLSAEKAVAKIDWLVRHALKLGVTGVGLKDNSDKILIE</sequence>
<dbReference type="PIRSF" id="PIRSF018982">
    <property type="entry name" value="EutC"/>
    <property type="match status" value="1"/>
</dbReference>
<dbReference type="InterPro" id="IPR042255">
    <property type="entry name" value="EutC_N"/>
</dbReference>
<dbReference type="Gene3D" id="1.10.30.40">
    <property type="entry name" value="Ethanolamine ammonia-lyase light chain (EutC), N-terminal domain"/>
    <property type="match status" value="1"/>
</dbReference>
<dbReference type="Gene3D" id="3.40.50.11240">
    <property type="entry name" value="Ethanolamine ammonia-lyase light chain (EutC)"/>
    <property type="match status" value="1"/>
</dbReference>
<dbReference type="STRING" id="282683.SAMN04488105_109230"/>
<evidence type="ECO:0000256" key="5">
    <source>
        <dbReference type="HAMAP-Rule" id="MF_00601"/>
    </source>
</evidence>
<dbReference type="GO" id="GO:0031471">
    <property type="term" value="C:ethanolamine degradation polyhedral organelle"/>
    <property type="evidence" value="ECO:0007669"/>
    <property type="project" value="UniProtKB-UniRule"/>
</dbReference>
<keyword evidence="2 5" id="KW-0456">Lyase</keyword>
<comment type="subcellular location">
    <subcellularLocation>
        <location evidence="5">Bacterial microcompartment</location>
    </subcellularLocation>
</comment>
<dbReference type="Pfam" id="PF05985">
    <property type="entry name" value="EutC"/>
    <property type="match status" value="1"/>
</dbReference>
<feature type="binding site" evidence="5">
    <location>
        <position position="149"/>
    </location>
    <ligand>
        <name>adenosylcob(III)alamin</name>
        <dbReference type="ChEBI" id="CHEBI:18408"/>
    </ligand>
</feature>
<comment type="subunit">
    <text evidence="5">The basic unit is a heterodimer which dimerizes to form tetramers. The heterotetramers trimerize; 6 large subunits form a core ring with 6 small subunits projecting outwards.</text>
</comment>
<evidence type="ECO:0000256" key="4">
    <source>
        <dbReference type="ARBA" id="ARBA00024446"/>
    </source>
</evidence>
<evidence type="ECO:0000256" key="2">
    <source>
        <dbReference type="ARBA" id="ARBA00023239"/>
    </source>
</evidence>
<proteinExistence type="inferred from homology"/>
<dbReference type="AlphaFoldDB" id="A0A1G7GV83"/>
<dbReference type="UniPathway" id="UPA00560"/>
<dbReference type="PANTHER" id="PTHR39330:SF1">
    <property type="entry name" value="ETHANOLAMINE AMMONIA-LYASE SMALL SUBUNIT"/>
    <property type="match status" value="1"/>
</dbReference>
<dbReference type="GO" id="GO:0008851">
    <property type="term" value="F:ethanolamine ammonia-lyase activity"/>
    <property type="evidence" value="ECO:0007669"/>
    <property type="project" value="UniProtKB-UniRule"/>
</dbReference>
<dbReference type="GO" id="GO:0009350">
    <property type="term" value="C:ethanolamine ammonia-lyase complex"/>
    <property type="evidence" value="ECO:0007669"/>
    <property type="project" value="UniProtKB-UniRule"/>
</dbReference>